<dbReference type="Gene3D" id="1.10.3210.10">
    <property type="entry name" value="Hypothetical protein af1432"/>
    <property type="match status" value="1"/>
</dbReference>
<dbReference type="SMART" id="SM00471">
    <property type="entry name" value="HDc"/>
    <property type="match status" value="1"/>
</dbReference>
<dbReference type="PANTHER" id="PTHR45228">
    <property type="entry name" value="CYCLIC DI-GMP PHOSPHODIESTERASE TM_0186-RELATED"/>
    <property type="match status" value="1"/>
</dbReference>
<gene>
    <name evidence="4" type="ORF">H3H37_11145</name>
</gene>
<evidence type="ECO:0000259" key="2">
    <source>
        <dbReference type="PROSITE" id="PS50110"/>
    </source>
</evidence>
<feature type="modified residue" description="4-aspartylphosphate" evidence="1">
    <location>
        <position position="52"/>
    </location>
</feature>
<dbReference type="InterPro" id="IPR052020">
    <property type="entry name" value="Cyclic_di-GMP/3'3'-cGAMP_PDE"/>
</dbReference>
<dbReference type="PROSITE" id="PS50110">
    <property type="entry name" value="RESPONSE_REGULATORY"/>
    <property type="match status" value="1"/>
</dbReference>
<evidence type="ECO:0000256" key="1">
    <source>
        <dbReference type="PROSITE-ProRule" id="PRU00169"/>
    </source>
</evidence>
<dbReference type="InterPro" id="IPR003607">
    <property type="entry name" value="HD/PDEase_dom"/>
</dbReference>
<dbReference type="GO" id="GO:0008081">
    <property type="term" value="F:phosphoric diester hydrolase activity"/>
    <property type="evidence" value="ECO:0007669"/>
    <property type="project" value="UniProtKB-ARBA"/>
</dbReference>
<feature type="domain" description="HD-GYP" evidence="3">
    <location>
        <begin position="146"/>
        <end position="343"/>
    </location>
</feature>
<evidence type="ECO:0000313" key="4">
    <source>
        <dbReference type="EMBL" id="MBA5637609.1"/>
    </source>
</evidence>
<dbReference type="InterPro" id="IPR011006">
    <property type="entry name" value="CheY-like_superfamily"/>
</dbReference>
<evidence type="ECO:0000313" key="5">
    <source>
        <dbReference type="Proteomes" id="UP000534388"/>
    </source>
</evidence>
<comment type="caution">
    <text evidence="4">The sequence shown here is derived from an EMBL/GenBank/DDBJ whole genome shotgun (WGS) entry which is preliminary data.</text>
</comment>
<feature type="domain" description="Response regulatory" evidence="2">
    <location>
        <begin position="2"/>
        <end position="119"/>
    </location>
</feature>
<dbReference type="Proteomes" id="UP000534388">
    <property type="component" value="Unassembled WGS sequence"/>
</dbReference>
<dbReference type="CDD" id="cd00077">
    <property type="entry name" value="HDc"/>
    <property type="match status" value="1"/>
</dbReference>
<name>A0A7W2ESC1_9BURK</name>
<dbReference type="InterPro" id="IPR037522">
    <property type="entry name" value="HD_GYP_dom"/>
</dbReference>
<accession>A0A7W2ESC1</accession>
<sequence>MDVLIVDDEPTNLELFSHMLATTVGATPRLASDPVAALDWCATNEPDLVLLDYMMPTMDGLEFLRRFRALPGKAMTPVVMVTADTESAVRHQALQLSANDFLTKPVNTAELRARVGNLLTLRKAQRELANRATWLADEVRKATAAIAERDREIILRLSRAAEYRDPETGDHLLRMAAYAALTARNLGMDPDQCTLVRDAAPMHDIGKVGIADSILLKRGRLTSEEVTVMRGHARIGADILEGSSSPLLQVAAQIALSHHEKFDGSGYPQGLIGTAIPIYGRITAVADVFDALTSERPYKKAWTLEAAAEHLRAGAGAHFDPDCVRALLADWPAVCAIHQQHNTTPSQPERKAA</sequence>
<dbReference type="EMBL" id="JACEZT010000006">
    <property type="protein sequence ID" value="MBA5637609.1"/>
    <property type="molecule type" value="Genomic_DNA"/>
</dbReference>
<evidence type="ECO:0000259" key="3">
    <source>
        <dbReference type="PROSITE" id="PS51832"/>
    </source>
</evidence>
<dbReference type="GO" id="GO:0000160">
    <property type="term" value="P:phosphorelay signal transduction system"/>
    <property type="evidence" value="ECO:0007669"/>
    <property type="project" value="InterPro"/>
</dbReference>
<dbReference type="Pfam" id="PF13487">
    <property type="entry name" value="HD_5"/>
    <property type="match status" value="1"/>
</dbReference>
<organism evidence="4 5">
    <name type="scientific">Rugamonas brunnea</name>
    <dbReference type="NCBI Taxonomy" id="2758569"/>
    <lineage>
        <taxon>Bacteria</taxon>
        <taxon>Pseudomonadati</taxon>
        <taxon>Pseudomonadota</taxon>
        <taxon>Betaproteobacteria</taxon>
        <taxon>Burkholderiales</taxon>
        <taxon>Oxalobacteraceae</taxon>
        <taxon>Telluria group</taxon>
        <taxon>Rugamonas</taxon>
    </lineage>
</organism>
<dbReference type="AlphaFoldDB" id="A0A7W2ESC1"/>
<dbReference type="PANTHER" id="PTHR45228:SF1">
    <property type="entry name" value="CYCLIC DI-GMP PHOSPHODIESTERASE TM_0186"/>
    <property type="match status" value="1"/>
</dbReference>
<protein>
    <submittedName>
        <fullName evidence="4">Response regulator</fullName>
    </submittedName>
</protein>
<dbReference type="CDD" id="cd17551">
    <property type="entry name" value="REC_RpfG-like"/>
    <property type="match status" value="1"/>
</dbReference>
<dbReference type="Pfam" id="PF00072">
    <property type="entry name" value="Response_reg"/>
    <property type="match status" value="1"/>
</dbReference>
<reference evidence="4 5" key="1">
    <citation type="submission" date="2020-07" db="EMBL/GenBank/DDBJ databases">
        <title>Novel species isolated from subtropical streams in China.</title>
        <authorList>
            <person name="Lu H."/>
        </authorList>
    </citation>
    <scope>NUCLEOTIDE SEQUENCE [LARGE SCALE GENOMIC DNA]</scope>
    <source>
        <strain evidence="4 5">LX20W</strain>
    </source>
</reference>
<dbReference type="SMART" id="SM00448">
    <property type="entry name" value="REC"/>
    <property type="match status" value="1"/>
</dbReference>
<dbReference type="RefSeq" id="WP_182162371.1">
    <property type="nucleotide sequence ID" value="NZ_JACEZT010000006.1"/>
</dbReference>
<dbReference type="SUPFAM" id="SSF109604">
    <property type="entry name" value="HD-domain/PDEase-like"/>
    <property type="match status" value="1"/>
</dbReference>
<keyword evidence="1" id="KW-0597">Phosphoprotein</keyword>
<proteinExistence type="predicted"/>
<dbReference type="SUPFAM" id="SSF52172">
    <property type="entry name" value="CheY-like"/>
    <property type="match status" value="1"/>
</dbReference>
<dbReference type="InterPro" id="IPR001789">
    <property type="entry name" value="Sig_transdc_resp-reg_receiver"/>
</dbReference>
<dbReference type="PROSITE" id="PS51832">
    <property type="entry name" value="HD_GYP"/>
    <property type="match status" value="1"/>
</dbReference>
<keyword evidence="5" id="KW-1185">Reference proteome</keyword>
<dbReference type="Gene3D" id="3.40.50.2300">
    <property type="match status" value="1"/>
</dbReference>